<name>A0ABS1TAN3_9CLOT</name>
<dbReference type="EMBL" id="JAESWC010000004">
    <property type="protein sequence ID" value="MBL4936410.1"/>
    <property type="molecule type" value="Genomic_DNA"/>
</dbReference>
<evidence type="ECO:0000313" key="2">
    <source>
        <dbReference type="EMBL" id="MBL4936410.1"/>
    </source>
</evidence>
<organism evidence="2 3">
    <name type="scientific">Clostridium rhizosphaerae</name>
    <dbReference type="NCBI Taxonomy" id="2803861"/>
    <lineage>
        <taxon>Bacteria</taxon>
        <taxon>Bacillati</taxon>
        <taxon>Bacillota</taxon>
        <taxon>Clostridia</taxon>
        <taxon>Eubacteriales</taxon>
        <taxon>Clostridiaceae</taxon>
        <taxon>Clostridium</taxon>
    </lineage>
</organism>
<reference evidence="2 3" key="1">
    <citation type="submission" date="2021-01" db="EMBL/GenBank/DDBJ databases">
        <title>Genome public.</title>
        <authorList>
            <person name="Liu C."/>
            <person name="Sun Q."/>
        </authorList>
    </citation>
    <scope>NUCLEOTIDE SEQUENCE [LARGE SCALE GENOMIC DNA]</scope>
    <source>
        <strain evidence="2 3">YIM B02515</strain>
    </source>
</reference>
<evidence type="ECO:0000313" key="3">
    <source>
        <dbReference type="Proteomes" id="UP000632377"/>
    </source>
</evidence>
<protein>
    <submittedName>
        <fullName evidence="2">Uncharacterized protein</fullName>
    </submittedName>
</protein>
<comment type="caution">
    <text evidence="2">The sequence shown here is derived from an EMBL/GenBank/DDBJ whole genome shotgun (WGS) entry which is preliminary data.</text>
</comment>
<proteinExistence type="predicted"/>
<keyword evidence="3" id="KW-1185">Reference proteome</keyword>
<evidence type="ECO:0000256" key="1">
    <source>
        <dbReference type="SAM" id="Phobius"/>
    </source>
</evidence>
<accession>A0ABS1TAN3</accession>
<sequence length="141" mass="15887">MRMHHRHRTRNIAIGSIIAAAGAGSAAYAIYKFTKGKDKQAKESKCEAQDIKIVQSANDVLLNKIGTTNSEIEEAKLMNKTAYDLAKDKGFSEEQFKMFVNQERTRGIDELVLNRKISDEVGEEVKQKIIQHTNSWNGMLC</sequence>
<keyword evidence="1" id="KW-0472">Membrane</keyword>
<keyword evidence="1" id="KW-0812">Transmembrane</keyword>
<feature type="transmembrane region" description="Helical" evidence="1">
    <location>
        <begin position="12"/>
        <end position="31"/>
    </location>
</feature>
<dbReference type="Proteomes" id="UP000632377">
    <property type="component" value="Unassembled WGS sequence"/>
</dbReference>
<keyword evidence="1" id="KW-1133">Transmembrane helix</keyword>
<gene>
    <name evidence="2" type="ORF">JK636_11625</name>
</gene>
<dbReference type="RefSeq" id="WP_202749158.1">
    <property type="nucleotide sequence ID" value="NZ_JAESWC010000004.1"/>
</dbReference>